<dbReference type="Pfam" id="PF13246">
    <property type="entry name" value="Cation_ATPase"/>
    <property type="match status" value="1"/>
</dbReference>
<dbReference type="InterPro" id="IPR006068">
    <property type="entry name" value="ATPase_P-typ_cation-transptr_C"/>
</dbReference>
<accession>A0AAV7Z4R9</accession>
<keyword evidence="13 15" id="KW-0472">Membrane</keyword>
<dbReference type="InterPro" id="IPR023298">
    <property type="entry name" value="ATPase_P-typ_TM_dom_sf"/>
</dbReference>
<evidence type="ECO:0000256" key="5">
    <source>
        <dbReference type="ARBA" id="ARBA00022723"/>
    </source>
</evidence>
<feature type="transmembrane region" description="Helical" evidence="15">
    <location>
        <begin position="114"/>
        <end position="134"/>
    </location>
</feature>
<dbReference type="EC" id="7.2.2.10" evidence="15"/>
<keyword evidence="10" id="KW-1278">Translocase</keyword>
<feature type="compositionally biased region" description="Low complexity" evidence="16">
    <location>
        <begin position="974"/>
        <end position="983"/>
    </location>
</feature>
<organism evidence="18 19">
    <name type="scientific">Anaeramoeba flamelloides</name>
    <dbReference type="NCBI Taxonomy" id="1746091"/>
    <lineage>
        <taxon>Eukaryota</taxon>
        <taxon>Metamonada</taxon>
        <taxon>Anaeramoebidae</taxon>
        <taxon>Anaeramoeba</taxon>
    </lineage>
</organism>
<evidence type="ECO:0000256" key="12">
    <source>
        <dbReference type="ARBA" id="ARBA00023065"/>
    </source>
</evidence>
<keyword evidence="4 15" id="KW-0812">Transmembrane</keyword>
<dbReference type="Gene3D" id="3.40.50.1000">
    <property type="entry name" value="HAD superfamily/HAD-like"/>
    <property type="match status" value="1"/>
</dbReference>
<keyword evidence="2 15" id="KW-0813">Transport</keyword>
<keyword evidence="8 15" id="KW-0067">ATP-binding</keyword>
<evidence type="ECO:0000256" key="13">
    <source>
        <dbReference type="ARBA" id="ARBA00023136"/>
    </source>
</evidence>
<dbReference type="SUPFAM" id="SSF81653">
    <property type="entry name" value="Calcium ATPase, transduction domain A"/>
    <property type="match status" value="1"/>
</dbReference>
<evidence type="ECO:0000256" key="9">
    <source>
        <dbReference type="ARBA" id="ARBA00022842"/>
    </source>
</evidence>
<dbReference type="InterPro" id="IPR006408">
    <property type="entry name" value="P-type_ATPase_IIB"/>
</dbReference>
<dbReference type="GO" id="GO:0005886">
    <property type="term" value="C:plasma membrane"/>
    <property type="evidence" value="ECO:0007669"/>
    <property type="project" value="TreeGrafter"/>
</dbReference>
<feature type="transmembrane region" description="Helical" evidence="15">
    <location>
        <begin position="285"/>
        <end position="303"/>
    </location>
</feature>
<dbReference type="SUPFAM" id="SSF81660">
    <property type="entry name" value="Metal cation-transporting ATPase, ATP-binding domain N"/>
    <property type="match status" value="1"/>
</dbReference>
<feature type="transmembrane region" description="Helical" evidence="15">
    <location>
        <begin position="770"/>
        <end position="789"/>
    </location>
</feature>
<dbReference type="SFLD" id="SFLDS00003">
    <property type="entry name" value="Haloacid_Dehalogenase"/>
    <property type="match status" value="1"/>
</dbReference>
<evidence type="ECO:0000313" key="19">
    <source>
        <dbReference type="Proteomes" id="UP001146793"/>
    </source>
</evidence>
<dbReference type="FunFam" id="1.20.1110.10:FF:000039">
    <property type="entry name" value="Calcium-transporting ATPase"/>
    <property type="match status" value="1"/>
</dbReference>
<dbReference type="PROSITE" id="PS00154">
    <property type="entry name" value="ATPASE_E1_E2"/>
    <property type="match status" value="1"/>
</dbReference>
<keyword evidence="6 15" id="KW-0547">Nucleotide-binding</keyword>
<dbReference type="Gene3D" id="1.20.1110.10">
    <property type="entry name" value="Calcium-transporting ATPase, transmembrane domain"/>
    <property type="match status" value="1"/>
</dbReference>
<dbReference type="Pfam" id="PF00690">
    <property type="entry name" value="Cation_ATPase_N"/>
    <property type="match status" value="1"/>
</dbReference>
<dbReference type="PRINTS" id="PR00119">
    <property type="entry name" value="CATATPASE"/>
</dbReference>
<comment type="catalytic activity">
    <reaction evidence="14 15">
        <text>Ca(2+)(in) + ATP + H2O = Ca(2+)(out) + ADP + phosphate + H(+)</text>
        <dbReference type="Rhea" id="RHEA:18105"/>
        <dbReference type="ChEBI" id="CHEBI:15377"/>
        <dbReference type="ChEBI" id="CHEBI:15378"/>
        <dbReference type="ChEBI" id="CHEBI:29108"/>
        <dbReference type="ChEBI" id="CHEBI:30616"/>
        <dbReference type="ChEBI" id="CHEBI:43474"/>
        <dbReference type="ChEBI" id="CHEBI:456216"/>
        <dbReference type="EC" id="7.2.2.10"/>
    </reaction>
</comment>
<evidence type="ECO:0000313" key="18">
    <source>
        <dbReference type="EMBL" id="KAJ3436161.1"/>
    </source>
</evidence>
<feature type="compositionally biased region" description="Basic and acidic residues" evidence="16">
    <location>
        <begin position="1006"/>
        <end position="1021"/>
    </location>
</feature>
<evidence type="ECO:0000256" key="7">
    <source>
        <dbReference type="ARBA" id="ARBA00022837"/>
    </source>
</evidence>
<dbReference type="FunFam" id="1.20.1110.10:FF:000036">
    <property type="entry name" value="Calcium-transporting ATPase"/>
    <property type="match status" value="1"/>
</dbReference>
<dbReference type="SMART" id="SM00831">
    <property type="entry name" value="Cation_ATPase_N"/>
    <property type="match status" value="1"/>
</dbReference>
<dbReference type="PRINTS" id="PR00120">
    <property type="entry name" value="HATPASE"/>
</dbReference>
<dbReference type="InterPro" id="IPR044492">
    <property type="entry name" value="P_typ_ATPase_HD_dom"/>
</dbReference>
<evidence type="ECO:0000256" key="10">
    <source>
        <dbReference type="ARBA" id="ARBA00022967"/>
    </source>
</evidence>
<feature type="compositionally biased region" description="Basic residues" evidence="16">
    <location>
        <begin position="956"/>
        <end position="965"/>
    </location>
</feature>
<dbReference type="Pfam" id="PF00689">
    <property type="entry name" value="Cation_ATPase_C"/>
    <property type="match status" value="1"/>
</dbReference>
<feature type="transmembrane region" description="Helical" evidence="15">
    <location>
        <begin position="848"/>
        <end position="867"/>
    </location>
</feature>
<evidence type="ECO:0000256" key="1">
    <source>
        <dbReference type="ARBA" id="ARBA00004127"/>
    </source>
</evidence>
<protein>
    <recommendedName>
        <fullName evidence="15">Calcium-transporting ATPase</fullName>
        <ecNumber evidence="15">7.2.2.10</ecNumber>
    </recommendedName>
</protein>
<keyword evidence="7 15" id="KW-0106">Calcium</keyword>
<dbReference type="PANTHER" id="PTHR24093:SF369">
    <property type="entry name" value="CALCIUM-TRANSPORTING ATPASE"/>
    <property type="match status" value="1"/>
</dbReference>
<reference evidence="18" key="1">
    <citation type="submission" date="2022-08" db="EMBL/GenBank/DDBJ databases">
        <title>Novel sulphate-reducing endosymbionts in the free-living metamonad Anaeramoeba.</title>
        <authorList>
            <person name="Jerlstrom-Hultqvist J."/>
            <person name="Cepicka I."/>
            <person name="Gallot-Lavallee L."/>
            <person name="Salas-Leiva D."/>
            <person name="Curtis B.A."/>
            <person name="Zahonova K."/>
            <person name="Pipaliya S."/>
            <person name="Dacks J."/>
            <person name="Roger A.J."/>
        </authorList>
    </citation>
    <scope>NUCLEOTIDE SEQUENCE</scope>
    <source>
        <strain evidence="18">Busselton2</strain>
    </source>
</reference>
<dbReference type="SUPFAM" id="SSF81665">
    <property type="entry name" value="Calcium ATPase, transmembrane domain M"/>
    <property type="match status" value="1"/>
</dbReference>
<dbReference type="SUPFAM" id="SSF56784">
    <property type="entry name" value="HAD-like"/>
    <property type="match status" value="1"/>
</dbReference>
<evidence type="ECO:0000256" key="16">
    <source>
        <dbReference type="SAM" id="MobiDB-lite"/>
    </source>
</evidence>
<dbReference type="Pfam" id="PF00122">
    <property type="entry name" value="E1-E2_ATPase"/>
    <property type="match status" value="1"/>
</dbReference>
<dbReference type="GO" id="GO:0005388">
    <property type="term" value="F:P-type calcium transporter activity"/>
    <property type="evidence" value="ECO:0007669"/>
    <property type="project" value="UniProtKB-EC"/>
</dbReference>
<dbReference type="GO" id="GO:0005524">
    <property type="term" value="F:ATP binding"/>
    <property type="evidence" value="ECO:0007669"/>
    <property type="project" value="UniProtKB-KW"/>
</dbReference>
<dbReference type="InterPro" id="IPR059000">
    <property type="entry name" value="ATPase_P-type_domA"/>
</dbReference>
<dbReference type="InterPro" id="IPR004014">
    <property type="entry name" value="ATPase_P-typ_cation-transptr_N"/>
</dbReference>
<dbReference type="InterPro" id="IPR036412">
    <property type="entry name" value="HAD-like_sf"/>
</dbReference>
<dbReference type="InterPro" id="IPR008250">
    <property type="entry name" value="ATPase_P-typ_transduc_dom_A_sf"/>
</dbReference>
<evidence type="ECO:0000256" key="3">
    <source>
        <dbReference type="ARBA" id="ARBA00022568"/>
    </source>
</evidence>
<feature type="region of interest" description="Disordered" evidence="16">
    <location>
        <begin position="953"/>
        <end position="1027"/>
    </location>
</feature>
<dbReference type="NCBIfam" id="TIGR01494">
    <property type="entry name" value="ATPase_P-type"/>
    <property type="match status" value="2"/>
</dbReference>
<keyword evidence="11 15" id="KW-1133">Transmembrane helix</keyword>
<dbReference type="Gene3D" id="3.40.1110.10">
    <property type="entry name" value="Calcium-transporting ATPase, cytoplasmic domain N"/>
    <property type="match status" value="1"/>
</dbReference>
<dbReference type="FunFam" id="3.40.50.1000:FF:000018">
    <property type="entry name" value="Calcium-transporting ATPase"/>
    <property type="match status" value="1"/>
</dbReference>
<dbReference type="PANTHER" id="PTHR24093">
    <property type="entry name" value="CATION TRANSPORTING ATPASE"/>
    <property type="match status" value="1"/>
</dbReference>
<feature type="transmembrane region" description="Helical" evidence="15">
    <location>
        <begin position="323"/>
        <end position="347"/>
    </location>
</feature>
<evidence type="ECO:0000259" key="17">
    <source>
        <dbReference type="SMART" id="SM00831"/>
    </source>
</evidence>
<dbReference type="Proteomes" id="UP001146793">
    <property type="component" value="Unassembled WGS sequence"/>
</dbReference>
<dbReference type="InterPro" id="IPR001757">
    <property type="entry name" value="P_typ_ATPase"/>
</dbReference>
<dbReference type="GO" id="GO:0016887">
    <property type="term" value="F:ATP hydrolysis activity"/>
    <property type="evidence" value="ECO:0007669"/>
    <property type="project" value="InterPro"/>
</dbReference>
<dbReference type="InterPro" id="IPR018303">
    <property type="entry name" value="ATPase_P-typ_P_site"/>
</dbReference>
<evidence type="ECO:0000256" key="8">
    <source>
        <dbReference type="ARBA" id="ARBA00022840"/>
    </source>
</evidence>
<dbReference type="GO" id="GO:0046872">
    <property type="term" value="F:metal ion binding"/>
    <property type="evidence" value="ECO:0007669"/>
    <property type="project" value="UniProtKB-KW"/>
</dbReference>
<dbReference type="InterPro" id="IPR023299">
    <property type="entry name" value="ATPase_P-typ_cyto_dom_N"/>
</dbReference>
<keyword evidence="3 15" id="KW-0109">Calcium transport</keyword>
<feature type="domain" description="Cation-transporting P-type ATPase N-terminal" evidence="17">
    <location>
        <begin position="27"/>
        <end position="106"/>
    </location>
</feature>
<sequence length="1027" mass="114458">MTDFEFELTNEQLLELSAINDPNTHKNLEKLGGVKKIMKKLHVDPGMGLTLAEQKDNFSNRRSVYGENRFDEPPHTPFWKLFVETFKDTTLIILIIAAVVSLALGIFVEDNSGGWIEGTAILIAVLIVSFVTAINDYQKEKQFRALNGVKENIDVTLFRQTSKDAEIGEEVQVSVYEINCGDILVLKGGDKIPADALLFTEIQGGDLRINEASVTGESKDIKKSLEEDPFVKSGTLVVSGEGRAVVTGVGMNSQYGRMKLNFNEPDPPTPLQDKLDKMAILIGKIGLYCAILTVGVLFIMIIIDWVRHGWDKEFISEAVEAFIIGVTIVVVAVPEGLPLAVTISLAYSMKKMMKDNNLVRRLASCETMGNATNICSDKTGTLTQNIMSVTQAYLFGTHYEKIPKKKKFIRGNLKILNESIAVNSRAFLEEDEKGRITEVGSRTECGLIRMIQKFNFDYKKCRVENNPRTLHAYLFNSEKKRMTTILNGVDEEDQKKIVYSKGASEIMLELCNRSLTETGEIIELDKSSKKEVTKILNEMASNGLRTLALTYKEFEEYDEKMLEEQENFETDLILIGIVGIKDPVRDGVPDAVLQCQKAGITVRMVTGDNILTAKHIARECNILTEEGTALEGYKFRKMSREEKLEVVPTLQVLARSSPQDKYDLVKLLMELEEVVAVTGDGQNDAPALKKANVGLSMGITGTDLAKEASDIVILDDNFTSIVTAVMWGRSVYDNIRKFLQFQLTVNLVALSTAFLAAVSGKGTPLKAVQLLWVNLIMDTMAALALGTEPPTRKLLDREPYHKRESLLSNIMIRNLVGQGVYQLIVLLVILYAGSKIWGYDIDIEDEKIHLYTILFNAFVMCQVFNEINCRKIDDDNRIFKGMFNNKIFVAILVITAAVQAVVVEVGGSFFSTTGLTWQEWITCVAIGLFSIPVGFLLRLIPVPVDKIPDLKESDKKKKKRRKTKTKKDFDELEGSSGEQSSSNDDSEKKSGKIDLSNEENEVVSSSDKEESSEKESSDKDNTTTSSD</sequence>
<dbReference type="Gene3D" id="2.70.150.10">
    <property type="entry name" value="Calcium-transporting ATPase, cytoplasmic transduction domain A"/>
    <property type="match status" value="1"/>
</dbReference>
<comment type="subcellular location">
    <subcellularLocation>
        <location evidence="1">Endomembrane system</location>
        <topology evidence="1">Multi-pass membrane protein</topology>
    </subcellularLocation>
    <subcellularLocation>
        <location evidence="15">Membrane</location>
        <topology evidence="15">Multi-pass membrane protein</topology>
    </subcellularLocation>
</comment>
<evidence type="ECO:0000256" key="6">
    <source>
        <dbReference type="ARBA" id="ARBA00022741"/>
    </source>
</evidence>
<feature type="transmembrane region" description="Helical" evidence="15">
    <location>
        <begin position="887"/>
        <end position="911"/>
    </location>
</feature>
<evidence type="ECO:0000256" key="11">
    <source>
        <dbReference type="ARBA" id="ARBA00022989"/>
    </source>
</evidence>
<keyword evidence="12 15" id="KW-0406">Ion transport</keyword>
<dbReference type="EMBL" id="JANTQA010000036">
    <property type="protein sequence ID" value="KAJ3436161.1"/>
    <property type="molecule type" value="Genomic_DNA"/>
</dbReference>
<dbReference type="SFLD" id="SFLDF00027">
    <property type="entry name" value="p-type_atpase"/>
    <property type="match status" value="1"/>
</dbReference>
<dbReference type="NCBIfam" id="TIGR01517">
    <property type="entry name" value="ATPase-IIB_Ca"/>
    <property type="match status" value="1"/>
</dbReference>
<dbReference type="SFLD" id="SFLDG00002">
    <property type="entry name" value="C1.7:_P-type_atpase_like"/>
    <property type="match status" value="1"/>
</dbReference>
<proteinExistence type="inferred from homology"/>
<feature type="transmembrane region" description="Helical" evidence="15">
    <location>
        <begin position="738"/>
        <end position="758"/>
    </location>
</feature>
<name>A0AAV7Z4R9_9EUKA</name>
<evidence type="ECO:0000256" key="2">
    <source>
        <dbReference type="ARBA" id="ARBA00022448"/>
    </source>
</evidence>
<comment type="similarity">
    <text evidence="15">Belongs to the cation transport ATPase (P-type) (TC 3.A.3) family.</text>
</comment>
<dbReference type="GO" id="GO:0012505">
    <property type="term" value="C:endomembrane system"/>
    <property type="evidence" value="ECO:0007669"/>
    <property type="project" value="UniProtKB-SubCell"/>
</dbReference>
<dbReference type="CDD" id="cd02081">
    <property type="entry name" value="P-type_ATPase_Ca_PMCA-like"/>
    <property type="match status" value="1"/>
</dbReference>
<dbReference type="InterPro" id="IPR023214">
    <property type="entry name" value="HAD_sf"/>
</dbReference>
<feature type="transmembrane region" description="Helical" evidence="15">
    <location>
        <begin position="810"/>
        <end position="833"/>
    </location>
</feature>
<evidence type="ECO:0000256" key="4">
    <source>
        <dbReference type="ARBA" id="ARBA00022692"/>
    </source>
</evidence>
<keyword evidence="5" id="KW-0479">Metal-binding</keyword>
<evidence type="ECO:0000256" key="14">
    <source>
        <dbReference type="ARBA" id="ARBA00048694"/>
    </source>
</evidence>
<comment type="function">
    <text evidence="15">Catalyzes the hydrolysis of ATP coupled with the transport of calcium.</text>
</comment>
<dbReference type="FunFam" id="3.40.50.1000:FF:000001">
    <property type="entry name" value="Phospholipid-transporting ATPase IC"/>
    <property type="match status" value="1"/>
</dbReference>
<evidence type="ECO:0000256" key="15">
    <source>
        <dbReference type="RuleBase" id="RU361146"/>
    </source>
</evidence>
<comment type="caution">
    <text evidence="18">The sequence shown here is derived from an EMBL/GenBank/DDBJ whole genome shotgun (WGS) entry which is preliminary data.</text>
</comment>
<keyword evidence="9" id="KW-0460">Magnesium</keyword>
<feature type="transmembrane region" description="Helical" evidence="15">
    <location>
        <begin position="89"/>
        <end position="108"/>
    </location>
</feature>
<feature type="transmembrane region" description="Helical" evidence="15">
    <location>
        <begin position="917"/>
        <end position="937"/>
    </location>
</feature>
<gene>
    <name evidence="18" type="ORF">M0812_18213</name>
</gene>
<dbReference type="AlphaFoldDB" id="A0AAV7Z4R9"/>